<organism evidence="1 2">
    <name type="scientific">Marilutibacter chinensis</name>
    <dbReference type="NCBI Taxonomy" id="2912247"/>
    <lineage>
        <taxon>Bacteria</taxon>
        <taxon>Pseudomonadati</taxon>
        <taxon>Pseudomonadota</taxon>
        <taxon>Gammaproteobacteria</taxon>
        <taxon>Lysobacterales</taxon>
        <taxon>Lysobacteraceae</taxon>
        <taxon>Marilutibacter</taxon>
    </lineage>
</organism>
<reference evidence="2" key="2">
    <citation type="submission" date="2022-01" db="EMBL/GenBank/DDBJ databases">
        <title>Lysobacter chinensis sp. nov., a bacterium isolated from cow dung compost.</title>
        <authorList>
            <person name="Zhou L.Y."/>
        </authorList>
    </citation>
    <scope>NUCLEOTIDE SEQUENCE [LARGE SCALE GENOMIC DNA]</scope>
    <source>
        <strain evidence="2">TLK-CK17</strain>
    </source>
</reference>
<dbReference type="InterPro" id="IPR007402">
    <property type="entry name" value="DUF455"/>
</dbReference>
<dbReference type="InterPro" id="IPR009078">
    <property type="entry name" value="Ferritin-like_SF"/>
</dbReference>
<name>A0ABS9HZZ1_9GAMM</name>
<keyword evidence="2" id="KW-1185">Reference proteome</keyword>
<dbReference type="Gene3D" id="1.20.1260.10">
    <property type="match status" value="1"/>
</dbReference>
<evidence type="ECO:0000313" key="2">
    <source>
        <dbReference type="Proteomes" id="UP001430796"/>
    </source>
</evidence>
<reference evidence="1 2" key="3">
    <citation type="submission" date="2022-01" db="EMBL/GenBank/DDBJ databases">
        <authorList>
            <person name="Zhou L.Y."/>
        </authorList>
    </citation>
    <scope>NUCLEOTIDE SEQUENCE [LARGE SCALE GENOMIC DNA]</scope>
    <source>
        <strain evidence="1 2">TLK-CK17</strain>
    </source>
</reference>
<dbReference type="RefSeq" id="WP_237056883.1">
    <property type="nucleotide sequence ID" value="NZ_JAKJPO010000022.1"/>
</dbReference>
<dbReference type="InterPro" id="IPR012347">
    <property type="entry name" value="Ferritin-like"/>
</dbReference>
<evidence type="ECO:0000313" key="1">
    <source>
        <dbReference type="EMBL" id="MCF7223760.1"/>
    </source>
</evidence>
<proteinExistence type="predicted"/>
<gene>
    <name evidence="1" type="ORF">L3V18_18530</name>
</gene>
<reference evidence="1 2" key="1">
    <citation type="submission" date="2022-01" db="EMBL/GenBank/DDBJ databases">
        <title>Lysobacter chinensis sp. nov., a bacterium isolated from cow dung compost.</title>
        <authorList>
            <person name="Liu Y."/>
        </authorList>
    </citation>
    <scope>NUCLEOTIDE SEQUENCE [LARGE SCALE GENOMIC DNA]</scope>
    <source>
        <strain evidence="1 2">TLK-CK17</strain>
    </source>
</reference>
<dbReference type="PANTHER" id="PTHR42782:SF2">
    <property type="entry name" value="3-OXOACYL-[ACYL-CARRIER-PROTEIN] SYNTHASE-LIKE PROTEIN"/>
    <property type="match status" value="1"/>
</dbReference>
<dbReference type="PANTHER" id="PTHR42782">
    <property type="entry name" value="SI:CH73-314G15.3"/>
    <property type="match status" value="1"/>
</dbReference>
<dbReference type="SUPFAM" id="SSF47240">
    <property type="entry name" value="Ferritin-like"/>
    <property type="match status" value="1"/>
</dbReference>
<dbReference type="PROSITE" id="PS51257">
    <property type="entry name" value="PROKAR_LIPOPROTEIN"/>
    <property type="match status" value="1"/>
</dbReference>
<dbReference type="CDD" id="cd00657">
    <property type="entry name" value="Ferritin_like"/>
    <property type="match status" value="1"/>
</dbReference>
<accession>A0ABS9HZZ1</accession>
<protein>
    <submittedName>
        <fullName evidence="1">Ferritin-like domain-containing protein</fullName>
    </submittedName>
</protein>
<comment type="caution">
    <text evidence="1">The sequence shown here is derived from an EMBL/GenBank/DDBJ whole genome shotgun (WGS) entry which is preliminary data.</text>
</comment>
<sequence>MRNLQRSSAALSCFGYNLLRSIEFCCAWLPAVAACDGKMAMGREIGAYARMLESIERRLSELAGGKGWHGRAEDEEFFSALAATAHEDDAILAAAKALRARLSVLLGQLLHELRNSPHATIDEPTGLLLQSATACLGDAGADAPFDADAVYVAYRSDEILPPLVARPARESRLQLRTEPGGNWAEWIHSPEGRLDIIHEIFIEIEIPATEVCAMNIVLFRDAPLKFKLDMARQVWDEARHAFVALARYQELGGELGAKRYSENLWNHWSQGDDVVDRLCIQQVVQEGNALDSVSNLANVFRKAGDVPTADMFMFFAADEELHTRFGNDWALAFLGGDKAVYMQRVEAAAESIGALLPGRRPVNVPSRLRGGFPHDVVEDLVRRQAQRGA</sequence>
<dbReference type="EMBL" id="JAKJPO010000022">
    <property type="protein sequence ID" value="MCF7223760.1"/>
    <property type="molecule type" value="Genomic_DNA"/>
</dbReference>
<dbReference type="Pfam" id="PF04305">
    <property type="entry name" value="DUF455"/>
    <property type="match status" value="1"/>
</dbReference>
<dbReference type="Proteomes" id="UP001430796">
    <property type="component" value="Unassembled WGS sequence"/>
</dbReference>